<keyword evidence="2 4" id="KW-0863">Zinc-finger</keyword>
<dbReference type="InterPro" id="IPR017455">
    <property type="entry name" value="Znf_FYVE-rel"/>
</dbReference>
<dbReference type="InterPro" id="IPR011011">
    <property type="entry name" value="Znf_FYVE_PHD"/>
</dbReference>
<dbReference type="Proteomes" id="UP001634394">
    <property type="component" value="Unassembled WGS sequence"/>
</dbReference>
<keyword evidence="7" id="KW-1185">Reference proteome</keyword>
<dbReference type="Gene3D" id="2.30.29.160">
    <property type="entry name" value="Zinc finger FYVE domain-containing protein 21, C-terminal"/>
    <property type="match status" value="1"/>
</dbReference>
<evidence type="ECO:0000313" key="6">
    <source>
        <dbReference type="EMBL" id="KAL3874093.1"/>
    </source>
</evidence>
<keyword evidence="1" id="KW-0479">Metal-binding</keyword>
<dbReference type="InterPro" id="IPR013083">
    <property type="entry name" value="Znf_RING/FYVE/PHD"/>
</dbReference>
<dbReference type="EMBL" id="JBJQND010000006">
    <property type="protein sequence ID" value="KAL3874093.1"/>
    <property type="molecule type" value="Genomic_DNA"/>
</dbReference>
<organism evidence="6 7">
    <name type="scientific">Sinanodonta woodiana</name>
    <name type="common">Chinese pond mussel</name>
    <name type="synonym">Anodonta woodiana</name>
    <dbReference type="NCBI Taxonomy" id="1069815"/>
    <lineage>
        <taxon>Eukaryota</taxon>
        <taxon>Metazoa</taxon>
        <taxon>Spiralia</taxon>
        <taxon>Lophotrochozoa</taxon>
        <taxon>Mollusca</taxon>
        <taxon>Bivalvia</taxon>
        <taxon>Autobranchia</taxon>
        <taxon>Heteroconchia</taxon>
        <taxon>Palaeoheterodonta</taxon>
        <taxon>Unionida</taxon>
        <taxon>Unionoidea</taxon>
        <taxon>Unionidae</taxon>
        <taxon>Unioninae</taxon>
        <taxon>Sinanodonta</taxon>
    </lineage>
</organism>
<dbReference type="AlphaFoldDB" id="A0ABD3WMZ3"/>
<accession>A0ABD3WMZ3</accession>
<dbReference type="InterPro" id="IPR032031">
    <property type="entry name" value="ZFYVE21_C"/>
</dbReference>
<dbReference type="InterPro" id="IPR038632">
    <property type="entry name" value="ZFYVE21_C_sf"/>
</dbReference>
<comment type="caution">
    <text evidence="6">The sequence shown here is derived from an EMBL/GenBank/DDBJ whole genome shotgun (WGS) entry which is preliminary data.</text>
</comment>
<dbReference type="SUPFAM" id="SSF57903">
    <property type="entry name" value="FYVE/PHD zinc finger"/>
    <property type="match status" value="1"/>
</dbReference>
<feature type="domain" description="FYVE-type" evidence="5">
    <location>
        <begin position="40"/>
        <end position="100"/>
    </location>
</feature>
<evidence type="ECO:0000313" key="7">
    <source>
        <dbReference type="Proteomes" id="UP001634394"/>
    </source>
</evidence>
<protein>
    <recommendedName>
        <fullName evidence="5">FYVE-type domain-containing protein</fullName>
    </recommendedName>
</protein>
<dbReference type="InterPro" id="IPR052113">
    <property type="entry name" value="FYVE-type_Zinc_Finger"/>
</dbReference>
<reference evidence="6 7" key="1">
    <citation type="submission" date="2024-11" db="EMBL/GenBank/DDBJ databases">
        <title>Chromosome-level genome assembly of the freshwater bivalve Anodonta woodiana.</title>
        <authorList>
            <person name="Chen X."/>
        </authorList>
    </citation>
    <scope>NUCLEOTIDE SEQUENCE [LARGE SCALE GENOMIC DNA]</scope>
    <source>
        <strain evidence="6">MN2024</strain>
        <tissue evidence="6">Gills</tissue>
    </source>
</reference>
<gene>
    <name evidence="6" type="ORF">ACJMK2_037155</name>
</gene>
<dbReference type="PANTHER" id="PTHR39490:SF8">
    <property type="entry name" value="ZINC FINGER FYVE DOMAIN-CONTAINING PROTEIN 21"/>
    <property type="match status" value="1"/>
</dbReference>
<sequence>MSSNTVEKKLVKSNSGLRMVAKNDFESSPFLLDEPPWVPDEKCEQCMQCGNKFELFKRRHHCRRCGRCFCKDCCDELLPLPRMCFVDPVRLCRYCANITRKENDFFETHLKVLLDGGIFIIQESKESKGPIYLCKLSPDQRTIIFEGQVSTIDPILVQHIESLQILACPDALGNNVASGLAMKYRDKLGDIQVLKMSVAAGPEKKQAQNWILALQKAFRMVYESRVSS</sequence>
<keyword evidence="3" id="KW-0862">Zinc</keyword>
<proteinExistence type="predicted"/>
<evidence type="ECO:0000256" key="4">
    <source>
        <dbReference type="PROSITE-ProRule" id="PRU00091"/>
    </source>
</evidence>
<evidence type="ECO:0000259" key="5">
    <source>
        <dbReference type="PROSITE" id="PS50178"/>
    </source>
</evidence>
<dbReference type="PROSITE" id="PS50178">
    <property type="entry name" value="ZF_FYVE"/>
    <property type="match status" value="1"/>
</dbReference>
<dbReference type="InterPro" id="IPR000306">
    <property type="entry name" value="Znf_FYVE"/>
</dbReference>
<evidence type="ECO:0000256" key="2">
    <source>
        <dbReference type="ARBA" id="ARBA00022771"/>
    </source>
</evidence>
<evidence type="ECO:0000256" key="1">
    <source>
        <dbReference type="ARBA" id="ARBA00022723"/>
    </source>
</evidence>
<name>A0ABD3WMZ3_SINWO</name>
<dbReference type="Gene3D" id="3.30.40.10">
    <property type="entry name" value="Zinc/RING finger domain, C3HC4 (zinc finger)"/>
    <property type="match status" value="1"/>
</dbReference>
<dbReference type="SMART" id="SM00064">
    <property type="entry name" value="FYVE"/>
    <property type="match status" value="1"/>
</dbReference>
<dbReference type="Pfam" id="PF01363">
    <property type="entry name" value="FYVE"/>
    <property type="match status" value="1"/>
</dbReference>
<dbReference type="PANTHER" id="PTHR39490">
    <property type="entry name" value="ARRESTIN DOMAIN-CONTAINING PROTEIN D"/>
    <property type="match status" value="1"/>
</dbReference>
<dbReference type="GO" id="GO:0008270">
    <property type="term" value="F:zinc ion binding"/>
    <property type="evidence" value="ECO:0007669"/>
    <property type="project" value="UniProtKB-KW"/>
</dbReference>
<dbReference type="Pfam" id="PF16696">
    <property type="entry name" value="ZFYVE21_C"/>
    <property type="match status" value="1"/>
</dbReference>
<evidence type="ECO:0000256" key="3">
    <source>
        <dbReference type="ARBA" id="ARBA00022833"/>
    </source>
</evidence>